<reference evidence="1 2" key="1">
    <citation type="submission" date="2024-11" db="EMBL/GenBank/DDBJ databases">
        <title>A near-complete genome assembly of Cinchona calisaya.</title>
        <authorList>
            <person name="Lian D.C."/>
            <person name="Zhao X.W."/>
            <person name="Wei L."/>
        </authorList>
    </citation>
    <scope>NUCLEOTIDE SEQUENCE [LARGE SCALE GENOMIC DNA]</scope>
    <source>
        <tissue evidence="1">Nenye</tissue>
    </source>
</reference>
<comment type="caution">
    <text evidence="1">The sequence shown here is derived from an EMBL/GenBank/DDBJ whole genome shotgun (WGS) entry which is preliminary data.</text>
</comment>
<keyword evidence="2" id="KW-1185">Reference proteome</keyword>
<protein>
    <submittedName>
        <fullName evidence="1">Uncharacterized protein</fullName>
    </submittedName>
</protein>
<proteinExistence type="predicted"/>
<accession>A0ABD3APD3</accession>
<gene>
    <name evidence="1" type="ORF">ACH5RR_006556</name>
</gene>
<dbReference type="PANTHER" id="PTHR31973">
    <property type="entry name" value="POLYPROTEIN, PUTATIVE-RELATED"/>
    <property type="match status" value="1"/>
</dbReference>
<dbReference type="Proteomes" id="UP001630127">
    <property type="component" value="Unassembled WGS sequence"/>
</dbReference>
<dbReference type="EMBL" id="JBJUIK010000003">
    <property type="protein sequence ID" value="KAL3533035.1"/>
    <property type="molecule type" value="Genomic_DNA"/>
</dbReference>
<dbReference type="AlphaFoldDB" id="A0ABD3APD3"/>
<organism evidence="1 2">
    <name type="scientific">Cinchona calisaya</name>
    <dbReference type="NCBI Taxonomy" id="153742"/>
    <lineage>
        <taxon>Eukaryota</taxon>
        <taxon>Viridiplantae</taxon>
        <taxon>Streptophyta</taxon>
        <taxon>Embryophyta</taxon>
        <taxon>Tracheophyta</taxon>
        <taxon>Spermatophyta</taxon>
        <taxon>Magnoliopsida</taxon>
        <taxon>eudicotyledons</taxon>
        <taxon>Gunneridae</taxon>
        <taxon>Pentapetalae</taxon>
        <taxon>asterids</taxon>
        <taxon>lamiids</taxon>
        <taxon>Gentianales</taxon>
        <taxon>Rubiaceae</taxon>
        <taxon>Cinchonoideae</taxon>
        <taxon>Cinchoneae</taxon>
        <taxon>Cinchona</taxon>
    </lineage>
</organism>
<evidence type="ECO:0000313" key="1">
    <source>
        <dbReference type="EMBL" id="KAL3533035.1"/>
    </source>
</evidence>
<evidence type="ECO:0000313" key="2">
    <source>
        <dbReference type="Proteomes" id="UP001630127"/>
    </source>
</evidence>
<sequence>MNISFIRKLTTYLGYEETAGIIYKIPIEDAKNSMGLENDEHVDDMAAIGKIYGEVEIFLVHDFHNRFLEDQVKLPTTGFRVNEGSNINLTFRELHVGADVVLDDVNVDERGEAALNYGACFETQREVNIGFEVSHKDLLSLSNSSDEEGNKGYRPKFKKFREFEMEDPNCCVGMIETIGPKHKYGRSFKNKIVTSTFLCGKYLEFLRLNMNVSIGDIIEKVHRELNVDVSRHQVYRTFVKAKAIIYGKNKAQYKRIWDYRGEILRANPGHELLLDIEHRHGVRHLHNNFKKVHPGEVLKSRMWACARAPYIRKFEAKMESLKAFDEMAYKWLVENTFP</sequence>
<dbReference type="PANTHER" id="PTHR31973:SF187">
    <property type="entry name" value="MUTATOR TRANSPOSASE MUDRA PROTEIN"/>
    <property type="match status" value="1"/>
</dbReference>
<name>A0ABD3APD3_9GENT</name>